<dbReference type="PANTHER" id="PTHR47266">
    <property type="entry name" value="ENDONUCLEASE-RELATED"/>
    <property type="match status" value="1"/>
</dbReference>
<evidence type="ECO:0000259" key="3">
    <source>
        <dbReference type="Pfam" id="PF17921"/>
    </source>
</evidence>
<dbReference type="Gene3D" id="1.10.340.70">
    <property type="match status" value="1"/>
</dbReference>
<dbReference type="Pfam" id="PF17921">
    <property type="entry name" value="Integrase_H2C2"/>
    <property type="match status" value="1"/>
</dbReference>
<dbReference type="Proteomes" id="UP001529510">
    <property type="component" value="Unassembled WGS sequence"/>
</dbReference>
<proteinExistence type="predicted"/>
<dbReference type="Gene3D" id="3.30.420.10">
    <property type="entry name" value="Ribonuclease H-like superfamily/Ribonuclease H"/>
    <property type="match status" value="1"/>
</dbReference>
<protein>
    <recommendedName>
        <fullName evidence="1">Gypsy retrotransposon integrase-like protein 1</fullName>
    </recommendedName>
</protein>
<dbReference type="InterPro" id="IPR036397">
    <property type="entry name" value="RNaseH_sf"/>
</dbReference>
<dbReference type="AlphaFoldDB" id="A0ABD0PIY0"/>
<evidence type="ECO:0000313" key="5">
    <source>
        <dbReference type="Proteomes" id="UP001529510"/>
    </source>
</evidence>
<dbReference type="SUPFAM" id="SSF53098">
    <property type="entry name" value="Ribonuclease H-like"/>
    <property type="match status" value="1"/>
</dbReference>
<dbReference type="FunFam" id="1.10.340.70:FF:000001">
    <property type="entry name" value="Retrovirus-related Pol polyprotein from transposon gypsy-like Protein"/>
    <property type="match status" value="1"/>
</dbReference>
<feature type="compositionally biased region" description="Polar residues" evidence="2">
    <location>
        <begin position="31"/>
        <end position="47"/>
    </location>
</feature>
<sequence>MLNDSIPDKHVGHFSSHASVSRSLTDLVPKTSPQTPSLVNHRQTSQPTPKPILPPNLIVSPIIWNLDQDIQQANLQEPAPQECPEGKIYVPRSQCQDLLGTAHQSPGPGHPGTKQTLSLLQTHYWWPGMRRDTIRYVQSCSVCAMSNSPRMLPTGKLVPLPIPERPWSHLGVDFVRDLPSSEGSTCAGNCRPFLQGMQVHSSEGIADCHGDCGTSLPSGVPSLRHPGGNGVGLGPSIHFTCLESFKLLGVTVNLSSGYHPQTNGQTERKIQELGRNLWRTVAKTNT</sequence>
<organism evidence="4 5">
    <name type="scientific">Cirrhinus mrigala</name>
    <name type="common">Mrigala</name>
    <dbReference type="NCBI Taxonomy" id="683832"/>
    <lineage>
        <taxon>Eukaryota</taxon>
        <taxon>Metazoa</taxon>
        <taxon>Chordata</taxon>
        <taxon>Craniata</taxon>
        <taxon>Vertebrata</taxon>
        <taxon>Euteleostomi</taxon>
        <taxon>Actinopterygii</taxon>
        <taxon>Neopterygii</taxon>
        <taxon>Teleostei</taxon>
        <taxon>Ostariophysi</taxon>
        <taxon>Cypriniformes</taxon>
        <taxon>Cyprinidae</taxon>
        <taxon>Labeoninae</taxon>
        <taxon>Labeonini</taxon>
        <taxon>Cirrhinus</taxon>
    </lineage>
</organism>
<evidence type="ECO:0000256" key="2">
    <source>
        <dbReference type="SAM" id="MobiDB-lite"/>
    </source>
</evidence>
<evidence type="ECO:0000313" key="4">
    <source>
        <dbReference type="EMBL" id="KAL0173331.1"/>
    </source>
</evidence>
<dbReference type="InterPro" id="IPR012337">
    <property type="entry name" value="RNaseH-like_sf"/>
</dbReference>
<keyword evidence="5" id="KW-1185">Reference proteome</keyword>
<gene>
    <name evidence="4" type="ORF">M9458_033642</name>
</gene>
<reference evidence="4 5" key="1">
    <citation type="submission" date="2024-05" db="EMBL/GenBank/DDBJ databases">
        <title>Genome sequencing and assembly of Indian major carp, Cirrhinus mrigala (Hamilton, 1822).</title>
        <authorList>
            <person name="Mohindra V."/>
            <person name="Chowdhury L.M."/>
            <person name="Lal K."/>
            <person name="Jena J.K."/>
        </authorList>
    </citation>
    <scope>NUCLEOTIDE SEQUENCE [LARGE SCALE GENOMIC DNA]</scope>
    <source>
        <strain evidence="4">CM1030</strain>
        <tissue evidence="4">Blood</tissue>
    </source>
</reference>
<dbReference type="EMBL" id="JAMKFB020000016">
    <property type="protein sequence ID" value="KAL0173331.1"/>
    <property type="molecule type" value="Genomic_DNA"/>
</dbReference>
<dbReference type="InterPro" id="IPR052160">
    <property type="entry name" value="Gypsy_RT_Integrase-like"/>
</dbReference>
<evidence type="ECO:0000256" key="1">
    <source>
        <dbReference type="ARBA" id="ARBA00039658"/>
    </source>
</evidence>
<feature type="domain" description="Integrase zinc-binding" evidence="3">
    <location>
        <begin position="90"/>
        <end position="148"/>
    </location>
</feature>
<comment type="caution">
    <text evidence="4">The sequence shown here is derived from an EMBL/GenBank/DDBJ whole genome shotgun (WGS) entry which is preliminary data.</text>
</comment>
<feature type="compositionally biased region" description="Basic and acidic residues" evidence="2">
    <location>
        <begin position="1"/>
        <end position="11"/>
    </location>
</feature>
<accession>A0ABD0PIY0</accession>
<feature type="non-terminal residue" evidence="4">
    <location>
        <position position="286"/>
    </location>
</feature>
<dbReference type="InterPro" id="IPR041588">
    <property type="entry name" value="Integrase_H2C2"/>
</dbReference>
<name>A0ABD0PIY0_CIRMR</name>
<feature type="region of interest" description="Disordered" evidence="2">
    <location>
        <begin position="1"/>
        <end position="52"/>
    </location>
</feature>